<evidence type="ECO:0000256" key="3">
    <source>
        <dbReference type="ARBA" id="ARBA00021718"/>
    </source>
</evidence>
<keyword evidence="8 9" id="KW-0975">Bacterial flagellum</keyword>
<reference evidence="10" key="1">
    <citation type="submission" date="2020-04" db="EMBL/GenBank/DDBJ databases">
        <authorList>
            <person name="Zhang T."/>
        </authorList>
    </citation>
    <scope>NUCLEOTIDE SEQUENCE</scope>
    <source>
        <strain evidence="10">HKST-UBA02</strain>
    </source>
</reference>
<comment type="function">
    <text evidence="9">Role in flagellar biosynthesis.</text>
</comment>
<keyword evidence="10" id="KW-0282">Flagellum</keyword>
<comment type="caution">
    <text evidence="10">The sequence shown here is derived from an EMBL/GenBank/DDBJ whole genome shotgun (WGS) entry which is preliminary data.</text>
</comment>
<keyword evidence="10" id="KW-0969">Cilium</keyword>
<organism evidence="10 11">
    <name type="scientific">Eiseniibacteriota bacterium</name>
    <dbReference type="NCBI Taxonomy" id="2212470"/>
    <lineage>
        <taxon>Bacteria</taxon>
        <taxon>Candidatus Eiseniibacteriota</taxon>
    </lineage>
</organism>
<comment type="similarity">
    <text evidence="2 9">Belongs to the FliQ/MopD/SpaQ family.</text>
</comment>
<dbReference type="PANTHER" id="PTHR34040:SF2">
    <property type="entry name" value="FLAGELLAR BIOSYNTHETIC PROTEIN FLIQ"/>
    <property type="match status" value="1"/>
</dbReference>
<evidence type="ECO:0000256" key="7">
    <source>
        <dbReference type="ARBA" id="ARBA00023136"/>
    </source>
</evidence>
<evidence type="ECO:0000256" key="8">
    <source>
        <dbReference type="ARBA" id="ARBA00023143"/>
    </source>
</evidence>
<evidence type="ECO:0000256" key="9">
    <source>
        <dbReference type="RuleBase" id="RU364090"/>
    </source>
</evidence>
<dbReference type="GO" id="GO:0044780">
    <property type="term" value="P:bacterial-type flagellum assembly"/>
    <property type="evidence" value="ECO:0007669"/>
    <property type="project" value="InterPro"/>
</dbReference>
<comment type="subcellular location">
    <subcellularLocation>
        <location evidence="1 9">Cell membrane</location>
        <topology evidence="1">Multi-pass membrane protein</topology>
    </subcellularLocation>
    <subcellularLocation>
        <location evidence="9">Bacterial flagellum basal body</location>
    </subcellularLocation>
</comment>
<keyword evidence="6 9" id="KW-1133">Transmembrane helix</keyword>
<evidence type="ECO:0000256" key="1">
    <source>
        <dbReference type="ARBA" id="ARBA00004651"/>
    </source>
</evidence>
<proteinExistence type="inferred from homology"/>
<evidence type="ECO:0000313" key="10">
    <source>
        <dbReference type="EMBL" id="MCA9758122.1"/>
    </source>
</evidence>
<keyword evidence="7 9" id="KW-0472">Membrane</keyword>
<dbReference type="Pfam" id="PF01313">
    <property type="entry name" value="Bac_export_3"/>
    <property type="match status" value="1"/>
</dbReference>
<dbReference type="NCBIfam" id="TIGR01402">
    <property type="entry name" value="fliQ"/>
    <property type="match status" value="1"/>
</dbReference>
<dbReference type="AlphaFoldDB" id="A0A956SEX4"/>
<dbReference type="PIRSF" id="PIRSF004669">
    <property type="entry name" value="FliQ"/>
    <property type="match status" value="1"/>
</dbReference>
<keyword evidence="10" id="KW-0966">Cell projection</keyword>
<name>A0A956SEX4_UNCEI</name>
<evidence type="ECO:0000256" key="2">
    <source>
        <dbReference type="ARBA" id="ARBA00006156"/>
    </source>
</evidence>
<reference evidence="10" key="2">
    <citation type="journal article" date="2021" name="Microbiome">
        <title>Successional dynamics and alternative stable states in a saline activated sludge microbial community over 9 years.</title>
        <authorList>
            <person name="Wang Y."/>
            <person name="Ye J."/>
            <person name="Ju F."/>
            <person name="Liu L."/>
            <person name="Boyd J.A."/>
            <person name="Deng Y."/>
            <person name="Parks D.H."/>
            <person name="Jiang X."/>
            <person name="Yin X."/>
            <person name="Woodcroft B.J."/>
            <person name="Tyson G.W."/>
            <person name="Hugenholtz P."/>
            <person name="Polz M.F."/>
            <person name="Zhang T."/>
        </authorList>
    </citation>
    <scope>NUCLEOTIDE SEQUENCE</scope>
    <source>
        <strain evidence="10">HKST-UBA02</strain>
    </source>
</reference>
<evidence type="ECO:0000256" key="6">
    <source>
        <dbReference type="ARBA" id="ARBA00022989"/>
    </source>
</evidence>
<accession>A0A956SEX4</accession>
<dbReference type="GO" id="GO:0005886">
    <property type="term" value="C:plasma membrane"/>
    <property type="evidence" value="ECO:0007669"/>
    <property type="project" value="UniProtKB-SubCell"/>
</dbReference>
<feature type="transmembrane region" description="Helical" evidence="9">
    <location>
        <begin position="49"/>
        <end position="70"/>
    </location>
</feature>
<protein>
    <recommendedName>
        <fullName evidence="3 9">Flagellar biosynthetic protein FliQ</fullName>
    </recommendedName>
</protein>
<evidence type="ECO:0000256" key="4">
    <source>
        <dbReference type="ARBA" id="ARBA00022475"/>
    </source>
</evidence>
<dbReference type="GO" id="GO:0009306">
    <property type="term" value="P:protein secretion"/>
    <property type="evidence" value="ECO:0007669"/>
    <property type="project" value="InterPro"/>
</dbReference>
<feature type="transmembrane region" description="Helical" evidence="9">
    <location>
        <begin position="14"/>
        <end position="37"/>
    </location>
</feature>
<keyword evidence="4 9" id="KW-1003">Cell membrane</keyword>
<dbReference type="InterPro" id="IPR002191">
    <property type="entry name" value="Bac_export_3"/>
</dbReference>
<dbReference type="GO" id="GO:0009425">
    <property type="term" value="C:bacterial-type flagellum basal body"/>
    <property type="evidence" value="ECO:0007669"/>
    <property type="project" value="UniProtKB-SubCell"/>
</dbReference>
<dbReference type="PANTHER" id="PTHR34040">
    <property type="entry name" value="FLAGELLAR BIOSYNTHETIC PROTEIN FLIQ"/>
    <property type="match status" value="1"/>
</dbReference>
<keyword evidence="5 9" id="KW-0812">Transmembrane</keyword>
<dbReference type="PRINTS" id="PR00952">
    <property type="entry name" value="TYPE3IMQPROT"/>
</dbReference>
<sequence>MDTAFVLKLLNETLVLILLLSAPALIASLVTGLLISIFQATTQIQEQTLTFVPKILVTFLALALSGPWLISQIVVFTQRIWALIPQVIGG</sequence>
<dbReference type="EMBL" id="JAGQHS010000144">
    <property type="protein sequence ID" value="MCA9758122.1"/>
    <property type="molecule type" value="Genomic_DNA"/>
</dbReference>
<evidence type="ECO:0000256" key="5">
    <source>
        <dbReference type="ARBA" id="ARBA00022692"/>
    </source>
</evidence>
<evidence type="ECO:0000313" key="11">
    <source>
        <dbReference type="Proteomes" id="UP000739538"/>
    </source>
</evidence>
<dbReference type="InterPro" id="IPR006305">
    <property type="entry name" value="FliQ"/>
</dbReference>
<dbReference type="Proteomes" id="UP000739538">
    <property type="component" value="Unassembled WGS sequence"/>
</dbReference>
<gene>
    <name evidence="9 10" type="primary">fliQ</name>
    <name evidence="10" type="ORF">KDA27_20175</name>
</gene>